<dbReference type="NCBIfam" id="TIGR02745">
    <property type="entry name" value="ccoG_rdxA_fixG"/>
    <property type="match status" value="1"/>
</dbReference>
<dbReference type="PANTHER" id="PTHR30176:SF3">
    <property type="entry name" value="FERREDOXIN-TYPE PROTEIN NAPH"/>
    <property type="match status" value="1"/>
</dbReference>
<evidence type="ECO:0000256" key="4">
    <source>
        <dbReference type="ARBA" id="ARBA00022982"/>
    </source>
</evidence>
<dbReference type="EMBL" id="ACIS01000003">
    <property type="protein sequence ID" value="EEG09155.1"/>
    <property type="molecule type" value="Genomic_DNA"/>
</dbReference>
<feature type="transmembrane region" description="Helical" evidence="7">
    <location>
        <begin position="351"/>
        <end position="369"/>
    </location>
</feature>
<evidence type="ECO:0000256" key="2">
    <source>
        <dbReference type="ARBA" id="ARBA00022485"/>
    </source>
</evidence>
<reference evidence="9 10" key="1">
    <citation type="submission" date="2009-02" db="EMBL/GenBank/DDBJ databases">
        <title>Sequencing of the draft genome and assembly of Lutiella nitroferrum 2002.</title>
        <authorList>
            <consortium name="US DOE Joint Genome Institute (JGI-PGF)"/>
            <person name="Lucas S."/>
            <person name="Copeland A."/>
            <person name="Lapidus A."/>
            <person name="Glavina del Rio T."/>
            <person name="Tice H."/>
            <person name="Bruce D."/>
            <person name="Goodwin L."/>
            <person name="Pitluck S."/>
            <person name="Larimer F."/>
            <person name="Land M.L."/>
            <person name="Hauser L."/>
            <person name="Coates J.D."/>
        </authorList>
    </citation>
    <scope>NUCLEOTIDE SEQUENCE [LARGE SCALE GENOMIC DNA]</scope>
    <source>
        <strain evidence="9 10">2002</strain>
    </source>
</reference>
<dbReference type="InterPro" id="IPR014116">
    <property type="entry name" value="Cyt_c_oxidase_cbb3_FixG"/>
</dbReference>
<dbReference type="InterPro" id="IPR017900">
    <property type="entry name" value="4Fe4S_Fe_S_CS"/>
</dbReference>
<dbReference type="Pfam" id="PF11614">
    <property type="entry name" value="FixG_C"/>
    <property type="match status" value="1"/>
</dbReference>
<keyword evidence="10" id="KW-1185">Reference proteome</keyword>
<feature type="transmembrane region" description="Helical" evidence="7">
    <location>
        <begin position="49"/>
        <end position="69"/>
    </location>
</feature>
<dbReference type="InterPro" id="IPR013783">
    <property type="entry name" value="Ig-like_fold"/>
</dbReference>
<evidence type="ECO:0000256" key="5">
    <source>
        <dbReference type="ARBA" id="ARBA00023004"/>
    </source>
</evidence>
<dbReference type="Gene3D" id="1.10.1060.10">
    <property type="entry name" value="Alpha-helical ferredoxin"/>
    <property type="match status" value="1"/>
</dbReference>
<organism evidence="9 10">
    <name type="scientific">Pseudogulbenkiania ferrooxidans 2002</name>
    <dbReference type="NCBI Taxonomy" id="279714"/>
    <lineage>
        <taxon>Bacteria</taxon>
        <taxon>Pseudomonadati</taxon>
        <taxon>Pseudomonadota</taxon>
        <taxon>Betaproteobacteria</taxon>
        <taxon>Neisseriales</taxon>
        <taxon>Chromobacteriaceae</taxon>
        <taxon>Pseudogulbenkiania</taxon>
    </lineage>
</organism>
<evidence type="ECO:0000256" key="3">
    <source>
        <dbReference type="ARBA" id="ARBA00022723"/>
    </source>
</evidence>
<dbReference type="SUPFAM" id="SSF54862">
    <property type="entry name" value="4Fe-4S ferredoxins"/>
    <property type="match status" value="1"/>
</dbReference>
<feature type="transmembrane region" description="Helical" evidence="7">
    <location>
        <begin position="208"/>
        <end position="224"/>
    </location>
</feature>
<dbReference type="Pfam" id="PF13746">
    <property type="entry name" value="Fer4_18"/>
    <property type="match status" value="1"/>
</dbReference>
<evidence type="ECO:0000313" key="10">
    <source>
        <dbReference type="Proteomes" id="UP000003165"/>
    </source>
</evidence>
<evidence type="ECO:0000313" key="9">
    <source>
        <dbReference type="EMBL" id="EEG09155.1"/>
    </source>
</evidence>
<dbReference type="PANTHER" id="PTHR30176">
    <property type="entry name" value="FERREDOXIN-TYPE PROTEIN NAPH"/>
    <property type="match status" value="1"/>
</dbReference>
<feature type="transmembrane region" description="Helical" evidence="7">
    <location>
        <begin position="171"/>
        <end position="188"/>
    </location>
</feature>
<dbReference type="InterPro" id="IPR009051">
    <property type="entry name" value="Helical_ferredxn"/>
</dbReference>
<dbReference type="InterPro" id="IPR032879">
    <property type="entry name" value="FixG_C"/>
</dbReference>
<evidence type="ECO:0000256" key="6">
    <source>
        <dbReference type="ARBA" id="ARBA00023014"/>
    </source>
</evidence>
<dbReference type="FunFam" id="1.10.1060.10:FF:000015">
    <property type="entry name" value="Cytochrome c oxidase accessory protein CcoG"/>
    <property type="match status" value="1"/>
</dbReference>
<keyword evidence="5" id="KW-0408">Iron</keyword>
<dbReference type="PROSITE" id="PS00198">
    <property type="entry name" value="4FE4S_FER_1"/>
    <property type="match status" value="1"/>
</dbReference>
<sequence>MPESLKDIPIKVEQRATQKNAAQDTTEVSLYEERQKIYPRSVKGLFNNWRIVFVLGTQLVFFGIPWLMWNGRQAVHFDLVNRQFHLFGLTIWPQDFVYLAALLICSAFGLFAWTTIAGRLWCGYSCPQTVYTEIMLWIEQWVEGDRNKRMRLDKQPMNLTKFRIKFTKHTLMVLFSLVTGFTLVGYFTPIRDLVAAAPGFNYGPWETFWMFFYGGFTYLFAGMMREQVCKYMCPYARFQAVMFDADTLIISYDEKRGEPRGARKKGLDPRSEGLGDCINCSICVQVCPVGIDIRNGLQYECIGCAACIDGCDEVMDKMGYPRGLIRYTTENALEGKYSEKEIVSRLKRPRVVLYSLLLLTILIAAVVSFSQRKPFKVDIIRDRASLVRETDEGWLENSYSVKIINVSERTQRFQLAVEGLPGIKLETDKPIITVKGTETETVPVRVEADPQYATKGSHEIHFVIQSADDQALRVEEKSSFIGE</sequence>
<evidence type="ECO:0000256" key="7">
    <source>
        <dbReference type="SAM" id="Phobius"/>
    </source>
</evidence>
<keyword evidence="6" id="KW-0411">Iron-sulfur</keyword>
<dbReference type="eggNOG" id="COG0348">
    <property type="taxonomic scope" value="Bacteria"/>
</dbReference>
<feature type="domain" description="4Fe-4S ferredoxin-type" evidence="8">
    <location>
        <begin position="267"/>
        <end position="296"/>
    </location>
</feature>
<dbReference type="InterPro" id="IPR051684">
    <property type="entry name" value="Electron_Trans/Redox"/>
</dbReference>
<keyword evidence="7" id="KW-0812">Transmembrane</keyword>
<name>B9Z160_9NEIS</name>
<keyword evidence="2" id="KW-0004">4Fe-4S</keyword>
<keyword evidence="3" id="KW-0479">Metal-binding</keyword>
<comment type="caution">
    <text evidence="9">The sequence shown here is derived from an EMBL/GenBank/DDBJ whole genome shotgun (WGS) entry which is preliminary data.</text>
</comment>
<dbReference type="PROSITE" id="PS51379">
    <property type="entry name" value="4FE4S_FER_2"/>
    <property type="match status" value="1"/>
</dbReference>
<dbReference type="Gene3D" id="2.60.40.10">
    <property type="entry name" value="Immunoglobulins"/>
    <property type="match status" value="1"/>
</dbReference>
<feature type="transmembrane region" description="Helical" evidence="7">
    <location>
        <begin position="96"/>
        <end position="116"/>
    </location>
</feature>
<keyword evidence="1" id="KW-0813">Transport</keyword>
<accession>B9Z160</accession>
<keyword evidence="7" id="KW-1133">Transmembrane helix</keyword>
<dbReference type="GO" id="GO:0005886">
    <property type="term" value="C:plasma membrane"/>
    <property type="evidence" value="ECO:0007669"/>
    <property type="project" value="TreeGrafter"/>
</dbReference>
<dbReference type="GO" id="GO:0051539">
    <property type="term" value="F:4 iron, 4 sulfur cluster binding"/>
    <property type="evidence" value="ECO:0007669"/>
    <property type="project" value="UniProtKB-KW"/>
</dbReference>
<dbReference type="Pfam" id="PF12801">
    <property type="entry name" value="Fer4_5"/>
    <property type="match status" value="1"/>
</dbReference>
<dbReference type="RefSeq" id="WP_008953115.1">
    <property type="nucleotide sequence ID" value="NZ_ACIS01000003.1"/>
</dbReference>
<evidence type="ECO:0000256" key="1">
    <source>
        <dbReference type="ARBA" id="ARBA00022448"/>
    </source>
</evidence>
<dbReference type="Proteomes" id="UP000003165">
    <property type="component" value="Unassembled WGS sequence"/>
</dbReference>
<keyword evidence="7" id="KW-0472">Membrane</keyword>
<dbReference type="GO" id="GO:0046872">
    <property type="term" value="F:metal ion binding"/>
    <property type="evidence" value="ECO:0007669"/>
    <property type="project" value="UniProtKB-KW"/>
</dbReference>
<proteinExistence type="predicted"/>
<evidence type="ECO:0000259" key="8">
    <source>
        <dbReference type="PROSITE" id="PS51379"/>
    </source>
</evidence>
<keyword evidence="4" id="KW-0249">Electron transport</keyword>
<dbReference type="InterPro" id="IPR017896">
    <property type="entry name" value="4Fe4S_Fe-S-bd"/>
</dbReference>
<protein>
    <submittedName>
        <fullName evidence="9">Cytochrome c oxidase accessory protein CcoG</fullName>
    </submittedName>
</protein>
<dbReference type="AlphaFoldDB" id="B9Z160"/>
<gene>
    <name evidence="9" type="ORF">FuraDRAFT_1095</name>
</gene>